<dbReference type="InterPro" id="IPR001128">
    <property type="entry name" value="Cyt_P450"/>
</dbReference>
<accession>A0ABR0DTD9</accession>
<reference evidence="12 13" key="1">
    <citation type="journal article" date="2023" name="bioRxiv">
        <title>Genome report: Whole genome sequence and annotation of Penstemon davidsonii.</title>
        <authorList>
            <person name="Ostevik K.L."/>
            <person name="Alabady M."/>
            <person name="Zhang M."/>
            <person name="Rausher M.D."/>
        </authorList>
    </citation>
    <scope>NUCLEOTIDE SEQUENCE [LARGE SCALE GENOMIC DNA]</scope>
    <source>
        <strain evidence="12">DNT005</strain>
        <tissue evidence="12">Whole leaf</tissue>
    </source>
</reference>
<keyword evidence="2 10" id="KW-0349">Heme</keyword>
<evidence type="ECO:0000256" key="8">
    <source>
        <dbReference type="ARBA" id="ARBA00023033"/>
    </source>
</evidence>
<evidence type="ECO:0000256" key="6">
    <source>
        <dbReference type="ARBA" id="ARBA00023002"/>
    </source>
</evidence>
<dbReference type="SUPFAM" id="SSF48264">
    <property type="entry name" value="Cytochrome P450"/>
    <property type="match status" value="1"/>
</dbReference>
<evidence type="ECO:0000256" key="3">
    <source>
        <dbReference type="ARBA" id="ARBA00022692"/>
    </source>
</evidence>
<evidence type="ECO:0000256" key="2">
    <source>
        <dbReference type="ARBA" id="ARBA00022617"/>
    </source>
</evidence>
<keyword evidence="4 10" id="KW-0479">Metal-binding</keyword>
<evidence type="ECO:0000256" key="11">
    <source>
        <dbReference type="SAM" id="Phobius"/>
    </source>
</evidence>
<name>A0ABR0DTD9_9LAMI</name>
<keyword evidence="9 11" id="KW-0472">Membrane</keyword>
<comment type="similarity">
    <text evidence="10">Belongs to the cytochrome P450 family.</text>
</comment>
<gene>
    <name evidence="12" type="ORF">RD792_002988</name>
</gene>
<evidence type="ECO:0000256" key="9">
    <source>
        <dbReference type="ARBA" id="ARBA00023136"/>
    </source>
</evidence>
<dbReference type="PROSITE" id="PS00086">
    <property type="entry name" value="CYTOCHROME_P450"/>
    <property type="match status" value="1"/>
</dbReference>
<evidence type="ECO:0000256" key="1">
    <source>
        <dbReference type="ARBA" id="ARBA00004167"/>
    </source>
</evidence>
<protein>
    <recommendedName>
        <fullName evidence="14">Cytochrome P450</fullName>
    </recommendedName>
</protein>
<feature type="transmembrane region" description="Helical" evidence="11">
    <location>
        <begin position="6"/>
        <end position="29"/>
    </location>
</feature>
<dbReference type="PRINTS" id="PR00463">
    <property type="entry name" value="EP450I"/>
</dbReference>
<keyword evidence="5 11" id="KW-1133">Transmembrane helix</keyword>
<dbReference type="InterPro" id="IPR036396">
    <property type="entry name" value="Cyt_P450_sf"/>
</dbReference>
<dbReference type="Proteomes" id="UP001291926">
    <property type="component" value="Unassembled WGS sequence"/>
</dbReference>
<keyword evidence="6 10" id="KW-0560">Oxidoreductase</keyword>
<comment type="caution">
    <text evidence="12">The sequence shown here is derived from an EMBL/GenBank/DDBJ whole genome shotgun (WGS) entry which is preliminary data.</text>
</comment>
<evidence type="ECO:0008006" key="14">
    <source>
        <dbReference type="Google" id="ProtNLM"/>
    </source>
</evidence>
<dbReference type="Pfam" id="PF00067">
    <property type="entry name" value="p450"/>
    <property type="match status" value="1"/>
</dbReference>
<evidence type="ECO:0000256" key="10">
    <source>
        <dbReference type="RuleBase" id="RU000461"/>
    </source>
</evidence>
<sequence>MKNPLSVHLGAILIPGLILLTSFLVFNYIQKRLAKNAKNVTSYPPEPPGAWPVIGHLPLLNTRTHIAHPLSKLADKLGPVFTLRLGMQRVVVVSSREAVMECFTANDKFFANRPKSSAGEHLVYNHASFGFSNGPYWREMRKLVMLEVLSPRRLESMRNLRVSEIGTSIRELYLETKVGFPVKVTISRWIEQLTLNIIVRTIAGIRYGNGSENGEVERFRGLFRELTFLSGEFVLSDVIPFPFLKMLDLQGYVKRMKSVAKELDAIIEKWIDEHVQRRGKGEGVRDDQEQDFIDVMLSTVDDKFESYGVPRRTIIKATVVNVVLGGFDTMSVYLSWLLALLINHKKVLNQAQQEIDSKIGKQKWVQESDIKNLPYLQSIIKEALRLYPPLPLSIPHEAVQDCHLSGYFIPKGTLLFVNLLKLHRDPRFWSDPDRFMPERFLNSGAETDALGQQFEFIPFGSGRRSCPGSTFAMQVTNLTIARLIQGFDFDAPGGLDVDMSEGVAITMPRANALEVMLSPRLDSRLYI</sequence>
<dbReference type="InterPro" id="IPR050651">
    <property type="entry name" value="Plant_Cytochrome_P450_Monoox"/>
</dbReference>
<evidence type="ECO:0000313" key="13">
    <source>
        <dbReference type="Proteomes" id="UP001291926"/>
    </source>
</evidence>
<keyword evidence="3 11" id="KW-0812">Transmembrane</keyword>
<organism evidence="12 13">
    <name type="scientific">Penstemon davidsonii</name>
    <dbReference type="NCBI Taxonomy" id="160366"/>
    <lineage>
        <taxon>Eukaryota</taxon>
        <taxon>Viridiplantae</taxon>
        <taxon>Streptophyta</taxon>
        <taxon>Embryophyta</taxon>
        <taxon>Tracheophyta</taxon>
        <taxon>Spermatophyta</taxon>
        <taxon>Magnoliopsida</taxon>
        <taxon>eudicotyledons</taxon>
        <taxon>Gunneridae</taxon>
        <taxon>Pentapetalae</taxon>
        <taxon>asterids</taxon>
        <taxon>lamiids</taxon>
        <taxon>Lamiales</taxon>
        <taxon>Plantaginaceae</taxon>
        <taxon>Cheloneae</taxon>
        <taxon>Penstemon</taxon>
    </lineage>
</organism>
<proteinExistence type="inferred from homology"/>
<dbReference type="PRINTS" id="PR00385">
    <property type="entry name" value="P450"/>
</dbReference>
<evidence type="ECO:0000256" key="5">
    <source>
        <dbReference type="ARBA" id="ARBA00022989"/>
    </source>
</evidence>
<dbReference type="Gene3D" id="1.10.630.10">
    <property type="entry name" value="Cytochrome P450"/>
    <property type="match status" value="1"/>
</dbReference>
<dbReference type="PANTHER" id="PTHR47947:SF1">
    <property type="entry name" value="CYTOCHROME P450 82E3"/>
    <property type="match status" value="1"/>
</dbReference>
<evidence type="ECO:0000256" key="4">
    <source>
        <dbReference type="ARBA" id="ARBA00022723"/>
    </source>
</evidence>
<dbReference type="InterPro" id="IPR017972">
    <property type="entry name" value="Cyt_P450_CS"/>
</dbReference>
<keyword evidence="13" id="KW-1185">Reference proteome</keyword>
<dbReference type="InterPro" id="IPR002401">
    <property type="entry name" value="Cyt_P450_E_grp-I"/>
</dbReference>
<dbReference type="PANTHER" id="PTHR47947">
    <property type="entry name" value="CYTOCHROME P450 82C3-RELATED"/>
    <property type="match status" value="1"/>
</dbReference>
<evidence type="ECO:0000256" key="7">
    <source>
        <dbReference type="ARBA" id="ARBA00023004"/>
    </source>
</evidence>
<dbReference type="EMBL" id="JAYDYQ010001087">
    <property type="protein sequence ID" value="KAK4492190.1"/>
    <property type="molecule type" value="Genomic_DNA"/>
</dbReference>
<comment type="subcellular location">
    <subcellularLocation>
        <location evidence="1">Membrane</location>
        <topology evidence="1">Single-pass membrane protein</topology>
    </subcellularLocation>
</comment>
<keyword evidence="7 10" id="KW-0408">Iron</keyword>
<evidence type="ECO:0000313" key="12">
    <source>
        <dbReference type="EMBL" id="KAK4492190.1"/>
    </source>
</evidence>
<keyword evidence="8 10" id="KW-0503">Monooxygenase</keyword>